<evidence type="ECO:0000256" key="1">
    <source>
        <dbReference type="SAM" id="Coils"/>
    </source>
</evidence>
<proteinExistence type="predicted"/>
<feature type="compositionally biased region" description="Basic and acidic residues" evidence="2">
    <location>
        <begin position="268"/>
        <end position="277"/>
    </location>
</feature>
<dbReference type="InterPro" id="IPR013767">
    <property type="entry name" value="PAS_fold"/>
</dbReference>
<evidence type="ECO:0000259" key="3">
    <source>
        <dbReference type="PROSITE" id="PS50112"/>
    </source>
</evidence>
<organism evidence="5 6">
    <name type="scientific">Anaeramoeba ignava</name>
    <name type="common">Anaerobic marine amoeba</name>
    <dbReference type="NCBI Taxonomy" id="1746090"/>
    <lineage>
        <taxon>Eukaryota</taxon>
        <taxon>Metamonada</taxon>
        <taxon>Anaeramoebidae</taxon>
        <taxon>Anaeramoeba</taxon>
    </lineage>
</organism>
<dbReference type="Proteomes" id="UP001149090">
    <property type="component" value="Unassembled WGS sequence"/>
</dbReference>
<comment type="caution">
    <text evidence="5">The sequence shown here is derived from an EMBL/GenBank/DDBJ whole genome shotgun (WGS) entry which is preliminary data.</text>
</comment>
<evidence type="ECO:0000313" key="6">
    <source>
        <dbReference type="Proteomes" id="UP001149090"/>
    </source>
</evidence>
<feature type="domain" description="RGS" evidence="4">
    <location>
        <begin position="672"/>
        <end position="790"/>
    </location>
</feature>
<dbReference type="Gene3D" id="3.30.450.20">
    <property type="entry name" value="PAS domain"/>
    <property type="match status" value="1"/>
</dbReference>
<dbReference type="InterPro" id="IPR000014">
    <property type="entry name" value="PAS"/>
</dbReference>
<dbReference type="PANTHER" id="PTHR46361">
    <property type="entry name" value="ELECTRON CARRIER/ PROTEIN DISULFIDE OXIDOREDUCTASE"/>
    <property type="match status" value="1"/>
</dbReference>
<dbReference type="PROSITE" id="PS50112">
    <property type="entry name" value="PAS"/>
    <property type="match status" value="1"/>
</dbReference>
<dbReference type="CDD" id="cd07440">
    <property type="entry name" value="RGS"/>
    <property type="match status" value="1"/>
</dbReference>
<dbReference type="PRINTS" id="PR01301">
    <property type="entry name" value="RGSPROTEIN"/>
</dbReference>
<dbReference type="Pfam" id="PF00989">
    <property type="entry name" value="PAS"/>
    <property type="match status" value="1"/>
</dbReference>
<gene>
    <name evidence="5" type="ORF">M0811_03850</name>
</gene>
<evidence type="ECO:0000256" key="2">
    <source>
        <dbReference type="SAM" id="MobiDB-lite"/>
    </source>
</evidence>
<dbReference type="PROSITE" id="PS50132">
    <property type="entry name" value="RGS"/>
    <property type="match status" value="1"/>
</dbReference>
<accession>A0A9Q0LX52</accession>
<evidence type="ECO:0000259" key="4">
    <source>
        <dbReference type="PROSITE" id="PS50132"/>
    </source>
</evidence>
<dbReference type="InterPro" id="IPR016137">
    <property type="entry name" value="RGS"/>
</dbReference>
<reference evidence="5" key="1">
    <citation type="submission" date="2022-10" db="EMBL/GenBank/DDBJ databases">
        <title>Novel sulphate-reducing endosymbionts in the free-living metamonad Anaeramoeba.</title>
        <authorList>
            <person name="Jerlstrom-Hultqvist J."/>
            <person name="Cepicka I."/>
            <person name="Gallot-Lavallee L."/>
            <person name="Salas-Leiva D."/>
            <person name="Curtis B.A."/>
            <person name="Zahonova K."/>
            <person name="Pipaliya S."/>
            <person name="Dacks J."/>
            <person name="Roger A.J."/>
        </authorList>
    </citation>
    <scope>NUCLEOTIDE SEQUENCE</scope>
    <source>
        <strain evidence="5">BMAN</strain>
    </source>
</reference>
<evidence type="ECO:0000313" key="5">
    <source>
        <dbReference type="EMBL" id="KAJ5080365.1"/>
    </source>
</evidence>
<keyword evidence="1" id="KW-0175">Coiled coil</keyword>
<dbReference type="Pfam" id="PF00615">
    <property type="entry name" value="RGS"/>
    <property type="match status" value="1"/>
</dbReference>
<dbReference type="PANTHER" id="PTHR46361:SF3">
    <property type="entry name" value="ELECTRON CARRIER_ PROTEIN DISULFIDE OXIDOREDUCTASE"/>
    <property type="match status" value="1"/>
</dbReference>
<dbReference type="SUPFAM" id="SSF48097">
    <property type="entry name" value="Regulator of G-protein signaling, RGS"/>
    <property type="match status" value="1"/>
</dbReference>
<dbReference type="GO" id="GO:0006355">
    <property type="term" value="P:regulation of DNA-templated transcription"/>
    <property type="evidence" value="ECO:0007669"/>
    <property type="project" value="InterPro"/>
</dbReference>
<dbReference type="InterPro" id="IPR006869">
    <property type="entry name" value="DUF547"/>
</dbReference>
<feature type="region of interest" description="Disordered" evidence="2">
    <location>
        <begin position="178"/>
        <end position="231"/>
    </location>
</feature>
<dbReference type="OrthoDB" id="196547at2759"/>
<protein>
    <submittedName>
        <fullName evidence="5">Electron carrier/ protein disulfide oxidoreductase</fullName>
    </submittedName>
</protein>
<dbReference type="Pfam" id="PF04784">
    <property type="entry name" value="DUF547"/>
    <property type="match status" value="1"/>
</dbReference>
<dbReference type="SMART" id="SM00315">
    <property type="entry name" value="RGS"/>
    <property type="match status" value="1"/>
</dbReference>
<sequence>MGNEGLSIRKIKRNKEKKFRRLIQKSTEPMILMDWKGNCLEANQPILNLFKMSKEQLLQSEITQITPEIQPHMNINSKQAISSIYTETYESQTGYYDFDFQYLDTEKKPFWVHGWSIPLKLVEKLLIQAIFVPITAPNEDLNEKIPENMSAITANLDTLTQQSDISDDSGDEISFGEMEEISKSSSTRSEKTTSNDETEKETKQIKSPFSPRGKIARKNSNSDLEKEFPIKNPSQALKGIAKFLRRRSNSNSGLDSFQKKSKKRGKSKTNESLKKETNLINVSDNPKNDDDSDLSWKEKYLEMEKKFKKLEFSYQILQKQESNRKITDQETLVMRLQNKTSENNELRTQLKEKTEKLEKIEQEYSQIKTEIDKIQNEKEDGMSILLNKLNQIRNQEKEKAIENNQLRSENADFSKLFEEQSKNFEKQQTQIQSLKESLEKIILEKNEMSSEFQGKLNSIRSQLKERISENNQLRLELNDSKSKLENSQNSPDLIHANDQIVAENKILEKQKDELNEKIGNLESQNKKLEQELEENTSLAHQHGMLLNQYKDISNENHVLKIELEEIRKLIVGIHSQTSSYLRYDSSEYDFSDDSESEQSSDYDEIKKRFSQSNISNLTHKSNPQSPKRLTKNFSSDNYIFPNKFLTGRRSNSETELSKYPIQFKKEIKDIEKIEELLQIPLAVDYFKEFLSQQLNSENLAFYLEVQDFKKITTIKELGERAVPIFEKFIKPESLFEINIDSKSRDDITQMITNSQYSHTMFDEAKDIVIKHMTFNSFEPFKNTELYTTLIKKLNSDTQLEYDKIKIGTLIWKKQNLELLNSGLRFQGIPRDPIKIAEELLNALIYMLNAHYSINSEQINCDSLSHTISYRRFIVSTYELQQIDLETLDKEDLFIFFLNIYNTLFIHSLISKGEPSDKNSKRKFFTENKYIISNHEFSLLDIQNGILLQNSNTKNKNTSEKYFKPNDPREKFISNIKDNRVIFSLLKLHEINPPLRIFFKENYSEELNNCTKYFLLKNVQIDDKQKKVRKNFHKQNKTKQNKTKLNQIKIKNKNQIKSN</sequence>
<dbReference type="EMBL" id="JAPDFW010000011">
    <property type="protein sequence ID" value="KAJ5080365.1"/>
    <property type="molecule type" value="Genomic_DNA"/>
</dbReference>
<feature type="coiled-coil region" evidence="1">
    <location>
        <begin position="319"/>
        <end position="569"/>
    </location>
</feature>
<feature type="domain" description="PAS" evidence="3">
    <location>
        <begin position="15"/>
        <end position="58"/>
    </location>
</feature>
<name>A0A9Q0LX52_ANAIG</name>
<dbReference type="Gene3D" id="1.10.167.10">
    <property type="entry name" value="Regulator of G-protein Signalling 4, domain 2"/>
    <property type="match status" value="1"/>
</dbReference>
<feature type="region of interest" description="Disordered" evidence="2">
    <location>
        <begin position="249"/>
        <end position="293"/>
    </location>
</feature>
<dbReference type="InterPro" id="IPR044926">
    <property type="entry name" value="RGS_subdomain_2"/>
</dbReference>
<dbReference type="InterPro" id="IPR035965">
    <property type="entry name" value="PAS-like_dom_sf"/>
</dbReference>
<dbReference type="InterPro" id="IPR036305">
    <property type="entry name" value="RGS_sf"/>
</dbReference>
<dbReference type="SUPFAM" id="SSF55785">
    <property type="entry name" value="PYP-like sensor domain (PAS domain)"/>
    <property type="match status" value="1"/>
</dbReference>
<keyword evidence="6" id="KW-1185">Reference proteome</keyword>
<dbReference type="AlphaFoldDB" id="A0A9Q0LX52"/>